<organism evidence="2 3">
    <name type="scientific">Hebeloma cylindrosporum</name>
    <dbReference type="NCBI Taxonomy" id="76867"/>
    <lineage>
        <taxon>Eukaryota</taxon>
        <taxon>Fungi</taxon>
        <taxon>Dikarya</taxon>
        <taxon>Basidiomycota</taxon>
        <taxon>Agaricomycotina</taxon>
        <taxon>Agaricomycetes</taxon>
        <taxon>Agaricomycetidae</taxon>
        <taxon>Agaricales</taxon>
        <taxon>Agaricineae</taxon>
        <taxon>Hymenogastraceae</taxon>
        <taxon>Hebeloma</taxon>
    </lineage>
</organism>
<evidence type="ECO:0000256" key="1">
    <source>
        <dbReference type="SAM" id="MobiDB-lite"/>
    </source>
</evidence>
<dbReference type="STRING" id="686832.A0A0C3CGJ1"/>
<name>A0A0C3CGJ1_HEBCY</name>
<reference evidence="3" key="2">
    <citation type="submission" date="2015-01" db="EMBL/GenBank/DDBJ databases">
        <title>Evolutionary Origins and Diversification of the Mycorrhizal Mutualists.</title>
        <authorList>
            <consortium name="DOE Joint Genome Institute"/>
            <consortium name="Mycorrhizal Genomics Consortium"/>
            <person name="Kohler A."/>
            <person name="Kuo A."/>
            <person name="Nagy L.G."/>
            <person name="Floudas D."/>
            <person name="Copeland A."/>
            <person name="Barry K.W."/>
            <person name="Cichocki N."/>
            <person name="Veneault-Fourrey C."/>
            <person name="LaButti K."/>
            <person name="Lindquist E.A."/>
            <person name="Lipzen A."/>
            <person name="Lundell T."/>
            <person name="Morin E."/>
            <person name="Murat C."/>
            <person name="Riley R."/>
            <person name="Ohm R."/>
            <person name="Sun H."/>
            <person name="Tunlid A."/>
            <person name="Henrissat B."/>
            <person name="Grigoriev I.V."/>
            <person name="Hibbett D.S."/>
            <person name="Martin F."/>
        </authorList>
    </citation>
    <scope>NUCLEOTIDE SEQUENCE [LARGE SCALE GENOMIC DNA]</scope>
    <source>
        <strain evidence="3">h7</strain>
    </source>
</reference>
<dbReference type="OrthoDB" id="3067611at2759"/>
<gene>
    <name evidence="2" type="ORF">M413DRAFT_122276</name>
</gene>
<sequence>MIRKTILRTFNAGGVLYPYTEFLGDGPPSMDLGESGDVYVDLTPGSLALYGRCSKEWKIWAGPQNRKAEDWVVHPSHTDRCLWCSDNSFGWFSMRFARGRPSVHSTASEALTAAKDAQIEKNVERKRKAKEKPELLGPAATKMKLSSTQSRPISTGISSANEPNSLLRPGLNADSSKSTSPTHAPLLQATDPDPNPTRSSSVGSLSSLPSSFGHPTQLFGKILKLQTLPAHNSSKLGPKSCRHFSFSVRVLHISAMAYSAATRWNLSFRSRFKPRKCGTKFPKPSRSWSKVF</sequence>
<accession>A0A0C3CGJ1</accession>
<proteinExistence type="predicted"/>
<evidence type="ECO:0000313" key="2">
    <source>
        <dbReference type="EMBL" id="KIM42716.1"/>
    </source>
</evidence>
<reference evidence="2 3" key="1">
    <citation type="submission" date="2014-04" db="EMBL/GenBank/DDBJ databases">
        <authorList>
            <consortium name="DOE Joint Genome Institute"/>
            <person name="Kuo A."/>
            <person name="Gay G."/>
            <person name="Dore J."/>
            <person name="Kohler A."/>
            <person name="Nagy L.G."/>
            <person name="Floudas D."/>
            <person name="Copeland A."/>
            <person name="Barry K.W."/>
            <person name="Cichocki N."/>
            <person name="Veneault-Fourrey C."/>
            <person name="LaButti K."/>
            <person name="Lindquist E.A."/>
            <person name="Lipzen A."/>
            <person name="Lundell T."/>
            <person name="Morin E."/>
            <person name="Murat C."/>
            <person name="Sun H."/>
            <person name="Tunlid A."/>
            <person name="Henrissat B."/>
            <person name="Grigoriev I.V."/>
            <person name="Hibbett D.S."/>
            <person name="Martin F."/>
            <person name="Nordberg H.P."/>
            <person name="Cantor M.N."/>
            <person name="Hua S.X."/>
        </authorList>
    </citation>
    <scope>NUCLEOTIDE SEQUENCE [LARGE SCALE GENOMIC DNA]</scope>
    <source>
        <strain evidence="3">h7</strain>
    </source>
</reference>
<dbReference type="HOGENOM" id="CLU_953334_0_0_1"/>
<dbReference type="Proteomes" id="UP000053424">
    <property type="component" value="Unassembled WGS sequence"/>
</dbReference>
<feature type="compositionally biased region" description="Polar residues" evidence="1">
    <location>
        <begin position="144"/>
        <end position="164"/>
    </location>
</feature>
<feature type="compositionally biased region" description="Low complexity" evidence="1">
    <location>
        <begin position="199"/>
        <end position="208"/>
    </location>
</feature>
<dbReference type="EMBL" id="KN831777">
    <property type="protein sequence ID" value="KIM42716.1"/>
    <property type="molecule type" value="Genomic_DNA"/>
</dbReference>
<protein>
    <submittedName>
        <fullName evidence="2">Uncharacterized protein</fullName>
    </submittedName>
</protein>
<feature type="compositionally biased region" description="Polar residues" evidence="1">
    <location>
        <begin position="173"/>
        <end position="182"/>
    </location>
</feature>
<dbReference type="AlphaFoldDB" id="A0A0C3CGJ1"/>
<keyword evidence="3" id="KW-1185">Reference proteome</keyword>
<evidence type="ECO:0000313" key="3">
    <source>
        <dbReference type="Proteomes" id="UP000053424"/>
    </source>
</evidence>
<feature type="region of interest" description="Disordered" evidence="1">
    <location>
        <begin position="118"/>
        <end position="208"/>
    </location>
</feature>